<evidence type="ECO:0000313" key="1">
    <source>
        <dbReference type="EMBL" id="MBX7290781.1"/>
    </source>
</evidence>
<dbReference type="Pfam" id="PF06949">
    <property type="entry name" value="DUF1292"/>
    <property type="match status" value="1"/>
</dbReference>
<sequence length="90" mass="10668">MEKNSISINEDEREIMAFLDEAGNKVEFEGVARIYIEEKEYLLLAPLEEKNSEDVYVFRVDEKDGKQELNLVEDDKEFLAVKKEYKKLLY</sequence>
<dbReference type="Proteomes" id="UP000775179">
    <property type="component" value="Unassembled WGS sequence"/>
</dbReference>
<comment type="caution">
    <text evidence="1">The sequence shown here is derived from an EMBL/GenBank/DDBJ whole genome shotgun (WGS) entry which is preliminary data.</text>
</comment>
<accession>A0ABD4RHG1</accession>
<name>A0ABD4RHG1_9CLOT</name>
<dbReference type="NCBIfam" id="NF010218">
    <property type="entry name" value="PRK13678.2-1"/>
    <property type="match status" value="1"/>
</dbReference>
<protein>
    <submittedName>
        <fullName evidence="1">DUF1292 domain-containing protein</fullName>
    </submittedName>
</protein>
<organism evidence="1 2">
    <name type="scientific">Clostridium chauvoei</name>
    <dbReference type="NCBI Taxonomy" id="46867"/>
    <lineage>
        <taxon>Bacteria</taxon>
        <taxon>Bacillati</taxon>
        <taxon>Bacillota</taxon>
        <taxon>Clostridia</taxon>
        <taxon>Eubacteriales</taxon>
        <taxon>Clostridiaceae</taxon>
        <taxon>Clostridium</taxon>
    </lineage>
</organism>
<dbReference type="EMBL" id="JAIFTX010000012">
    <property type="protein sequence ID" value="MBX7290781.1"/>
    <property type="molecule type" value="Genomic_DNA"/>
</dbReference>
<dbReference type="RefSeq" id="WP_021876127.1">
    <property type="nucleotide sequence ID" value="NZ_CP018624.1"/>
</dbReference>
<evidence type="ECO:0000313" key="2">
    <source>
        <dbReference type="Proteomes" id="UP000775179"/>
    </source>
</evidence>
<gene>
    <name evidence="1" type="ORF">K4H94_06970</name>
</gene>
<dbReference type="AlphaFoldDB" id="A0ABD4RHG1"/>
<dbReference type="KEGG" id="cchv:BTM20_09650"/>
<dbReference type="GeneID" id="66302133"/>
<dbReference type="InterPro" id="IPR009711">
    <property type="entry name" value="UPF0473"/>
</dbReference>
<reference evidence="1 2" key="1">
    <citation type="submission" date="2021-08" db="EMBL/GenBank/DDBJ databases">
        <title>Genome sequence analysis of Clostridium chauvoei strains of European origin and evaluation of typing options for outbreak investigations.</title>
        <authorList>
            <person name="Abdel-Glil M."/>
            <person name="Thomas P."/>
            <person name="Seyboldt C."/>
        </authorList>
    </citation>
    <scope>NUCLEOTIDE SEQUENCE [LARGE SCALE GENOMIC DNA]</scope>
    <source>
        <strain evidence="1 2">S0260-09</strain>
    </source>
</reference>
<proteinExistence type="predicted"/>